<dbReference type="PROSITE" id="PS52016">
    <property type="entry name" value="TONB_DEPENDENT_REC_3"/>
    <property type="match status" value="1"/>
</dbReference>
<dbReference type="Proteomes" id="UP001523401">
    <property type="component" value="Unassembled WGS sequence"/>
</dbReference>
<dbReference type="InterPro" id="IPR000531">
    <property type="entry name" value="Beta-barrel_TonB"/>
</dbReference>
<dbReference type="SUPFAM" id="SSF56935">
    <property type="entry name" value="Porins"/>
    <property type="match status" value="1"/>
</dbReference>
<gene>
    <name evidence="15" type="ORF">NF685_11255</name>
</gene>
<protein>
    <submittedName>
        <fullName evidence="15">TonB-dependent receptor plug domain-containing protein</fullName>
    </submittedName>
</protein>
<evidence type="ECO:0000256" key="4">
    <source>
        <dbReference type="ARBA" id="ARBA00022692"/>
    </source>
</evidence>
<dbReference type="RefSeq" id="WP_252849669.1">
    <property type="nucleotide sequence ID" value="NZ_BAPW01000047.1"/>
</dbReference>
<keyword evidence="7 9" id="KW-0472">Membrane</keyword>
<dbReference type="PANTHER" id="PTHR30069">
    <property type="entry name" value="TONB-DEPENDENT OUTER MEMBRANE RECEPTOR"/>
    <property type="match status" value="1"/>
</dbReference>
<dbReference type="PANTHER" id="PTHR30069:SF49">
    <property type="entry name" value="OUTER MEMBRANE PROTEIN C"/>
    <property type="match status" value="1"/>
</dbReference>
<keyword evidence="6 11" id="KW-0798">TonB box</keyword>
<evidence type="ECO:0000256" key="5">
    <source>
        <dbReference type="ARBA" id="ARBA00022729"/>
    </source>
</evidence>
<evidence type="ECO:0000256" key="8">
    <source>
        <dbReference type="ARBA" id="ARBA00023237"/>
    </source>
</evidence>
<comment type="subcellular location">
    <subcellularLocation>
        <location evidence="1 9">Cell outer membrane</location>
        <topology evidence="1 9">Multi-pass membrane protein</topology>
    </subcellularLocation>
</comment>
<keyword evidence="2 9" id="KW-0813">Transport</keyword>
<dbReference type="InterPro" id="IPR036942">
    <property type="entry name" value="Beta-barrel_TonB_sf"/>
</dbReference>
<evidence type="ECO:0000256" key="12">
    <source>
        <dbReference type="SAM" id="MobiDB-lite"/>
    </source>
</evidence>
<dbReference type="InterPro" id="IPR037066">
    <property type="entry name" value="Plug_dom_sf"/>
</dbReference>
<evidence type="ECO:0000313" key="15">
    <source>
        <dbReference type="EMBL" id="MCO6160606.1"/>
    </source>
</evidence>
<proteinExistence type="inferred from homology"/>
<evidence type="ECO:0000259" key="13">
    <source>
        <dbReference type="Pfam" id="PF00593"/>
    </source>
</evidence>
<keyword evidence="8 9" id="KW-0998">Cell outer membrane</keyword>
<evidence type="ECO:0000256" key="3">
    <source>
        <dbReference type="ARBA" id="ARBA00022452"/>
    </source>
</evidence>
<dbReference type="InterPro" id="IPR012910">
    <property type="entry name" value="Plug_dom"/>
</dbReference>
<feature type="domain" description="TonB-dependent receptor plug" evidence="14">
    <location>
        <begin position="115"/>
        <end position="202"/>
    </location>
</feature>
<feature type="short sequence motif" description="TonB C-terminal box" evidence="10">
    <location>
        <begin position="747"/>
        <end position="764"/>
    </location>
</feature>
<keyword evidence="3 9" id="KW-1134">Transmembrane beta strand</keyword>
<dbReference type="Gene3D" id="2.40.170.20">
    <property type="entry name" value="TonB-dependent receptor, beta-barrel domain"/>
    <property type="match status" value="1"/>
</dbReference>
<evidence type="ECO:0000259" key="14">
    <source>
        <dbReference type="Pfam" id="PF07715"/>
    </source>
</evidence>
<feature type="domain" description="TonB-dependent receptor-like beta-barrel" evidence="13">
    <location>
        <begin position="274"/>
        <end position="723"/>
    </location>
</feature>
<dbReference type="Pfam" id="PF00593">
    <property type="entry name" value="TonB_dep_Rec_b-barrel"/>
    <property type="match status" value="1"/>
</dbReference>
<keyword evidence="15" id="KW-0675">Receptor</keyword>
<evidence type="ECO:0000256" key="2">
    <source>
        <dbReference type="ARBA" id="ARBA00022448"/>
    </source>
</evidence>
<feature type="compositionally biased region" description="Low complexity" evidence="12">
    <location>
        <begin position="71"/>
        <end position="82"/>
    </location>
</feature>
<evidence type="ECO:0000256" key="11">
    <source>
        <dbReference type="RuleBase" id="RU003357"/>
    </source>
</evidence>
<comment type="similarity">
    <text evidence="9 11">Belongs to the TonB-dependent receptor family.</text>
</comment>
<dbReference type="EMBL" id="JAMXQU010000009">
    <property type="protein sequence ID" value="MCO6160606.1"/>
    <property type="molecule type" value="Genomic_DNA"/>
</dbReference>
<dbReference type="InterPro" id="IPR039426">
    <property type="entry name" value="TonB-dep_rcpt-like"/>
</dbReference>
<evidence type="ECO:0000256" key="1">
    <source>
        <dbReference type="ARBA" id="ARBA00004571"/>
    </source>
</evidence>
<dbReference type="Pfam" id="PF07715">
    <property type="entry name" value="Plug"/>
    <property type="match status" value="1"/>
</dbReference>
<keyword evidence="16" id="KW-1185">Reference proteome</keyword>
<sequence length="764" mass="83378">MGRIFPLSGISNMTLPIEGRLHRRAAIALGCTSLLALLVATNVNAAWADAISASSPIIPVPARTPTGAKTSSSAQADQPPAAVTDNRTGAPASSVESDAPMEYLQVQGIRRTAIHSPDTASLLKGALGYTQYSAGGVSSLPVLNGMADDRVATIVDGMRVASACPNHMNPAMSYIDPDSVSSAEAIAGVTPVSLGGDSTGGTVKVDRKDPLFAQSGKILVTGHVRGDYRSNGGGSGASGTVTVANDLFSLRYTGSYSHASNYHTGGDGKQVRSTSYLSFNHAVTAGLKKDNHLLALTFGQQDIPYEGFPNQYMDMTNNRSTFVNGKYHGDYGWATLDVRGFWQRVDHVMNMMNDKGGHSATTGMPMNTDARTAGYAIDLTLPLSTRHNLKIGSSFDHNGLNDWWPPLMGSMMMGPGTFHNINNGHRDRLGHYIEWNAQWTSRFSTQLGLRSDLVMMNTGKVAPYSWTGMMQMADIMAARKFNAASRGRTDTNFDVTATGRWHIRDDLMLEGGYARKTRSPNLYERYAWGMGTMATRMIGWFGDGNGYVGNLNLRPEIANTASMTLTWHDPKGEGWEVRLQPFYTYTEGYINVVRLASFSNGLSKLQFANHNAQSYGLNGNARYRLWDDARFGQGRLVTSFNWVRGQDMVTHSGLYHQMPINGTIGLRETWQNWTGRVDVTLVKKKSTVDWLRNEPRTPGYALLGLGGSYRWRKLTIDASIENVLNQKYYLPLGGLSLGDYRQTNILSPLAGLGRSFNLSLTAAF</sequence>
<comment type="caution">
    <text evidence="15">The sequence shown here is derived from an EMBL/GenBank/DDBJ whole genome shotgun (WGS) entry which is preliminary data.</text>
</comment>
<evidence type="ECO:0000256" key="7">
    <source>
        <dbReference type="ARBA" id="ARBA00023136"/>
    </source>
</evidence>
<organism evidence="15 16">
    <name type="scientific">Asaia lannensis NBRC 102526</name>
    <dbReference type="NCBI Taxonomy" id="1307926"/>
    <lineage>
        <taxon>Bacteria</taxon>
        <taxon>Pseudomonadati</taxon>
        <taxon>Pseudomonadota</taxon>
        <taxon>Alphaproteobacteria</taxon>
        <taxon>Acetobacterales</taxon>
        <taxon>Acetobacteraceae</taxon>
        <taxon>Asaia</taxon>
    </lineage>
</organism>
<keyword evidence="5" id="KW-0732">Signal</keyword>
<evidence type="ECO:0000256" key="6">
    <source>
        <dbReference type="ARBA" id="ARBA00023077"/>
    </source>
</evidence>
<evidence type="ECO:0000256" key="10">
    <source>
        <dbReference type="PROSITE-ProRule" id="PRU10144"/>
    </source>
</evidence>
<feature type="region of interest" description="Disordered" evidence="12">
    <location>
        <begin position="63"/>
        <end position="97"/>
    </location>
</feature>
<name>A0ABT1CJ28_9PROT</name>
<evidence type="ECO:0000313" key="16">
    <source>
        <dbReference type="Proteomes" id="UP001523401"/>
    </source>
</evidence>
<keyword evidence="4 9" id="KW-0812">Transmembrane</keyword>
<accession>A0ABT1CJ28</accession>
<dbReference type="PROSITE" id="PS01156">
    <property type="entry name" value="TONB_DEPENDENT_REC_2"/>
    <property type="match status" value="1"/>
</dbReference>
<dbReference type="Gene3D" id="2.170.130.10">
    <property type="entry name" value="TonB-dependent receptor, plug domain"/>
    <property type="match status" value="1"/>
</dbReference>
<dbReference type="InterPro" id="IPR010917">
    <property type="entry name" value="TonB_rcpt_CS"/>
</dbReference>
<evidence type="ECO:0000256" key="9">
    <source>
        <dbReference type="PROSITE-ProRule" id="PRU01360"/>
    </source>
</evidence>
<reference evidence="15 16" key="1">
    <citation type="submission" date="2022-06" db="EMBL/GenBank/DDBJ databases">
        <title>Whole-genome of Asaia lannensis strain LMG 27011T.</title>
        <authorList>
            <person name="Sombolestani A."/>
        </authorList>
    </citation>
    <scope>NUCLEOTIDE SEQUENCE [LARGE SCALE GENOMIC DNA]</scope>
    <source>
        <strain evidence="15 16">NBRC 102526</strain>
    </source>
</reference>